<dbReference type="Pfam" id="PF13556">
    <property type="entry name" value="HTH_30"/>
    <property type="match status" value="1"/>
</dbReference>
<dbReference type="OrthoDB" id="3663486at2"/>
<feature type="domain" description="RsbT co-antagonist protein RsbRD N-terminal" evidence="3">
    <location>
        <begin position="21"/>
        <end position="159"/>
    </location>
</feature>
<dbReference type="Pfam" id="PF17853">
    <property type="entry name" value="GGDEF_2"/>
    <property type="match status" value="1"/>
</dbReference>
<dbReference type="PATRIC" id="fig|1200352.3.peg.1722"/>
<evidence type="ECO:0000313" key="6">
    <source>
        <dbReference type="Proteomes" id="UP000014809"/>
    </source>
</evidence>
<sequence length="398" mass="43256">MTREASEVTQQIGTELLRQLDSLTTTVTEQLMDAVEIPSGDALIVPLRASIRAALENYAMLLIRRQPVDAATITPEMSYFARLTARRGVPLSTLVMMYHRAHNIVEQSLLSIVASLFSDRPSSSLLGILATMRDWSNQFILRMQEQISEVYLDEAERLRTPGDAGRLALVQSVLDGTESPVEIGGHRLGGRHIAVVVWVRDPGTSSATLASGCRRLAEVIGAATPPLIVFPSSTEAWMWCVPDAASGDIALGEGLTAVIGPVAQGPDGFTVSHRHALAYQRLHHTIQSDAAVWRSTDPGIMTAAAFSDRLGLARDIVSVTLGELAVDDEYSRVLRETARSFLLYGTAGAADEMIAHRNTVAYRLNKFREAHGQDALSSPDVHLALELAHWFGSRVLAD</sequence>
<reference evidence="5 6" key="1">
    <citation type="submission" date="2012-06" db="EMBL/GenBank/DDBJ databases">
        <title>Complete genome sequence of Corynebacterium terpenotabidum Y-11 (=DSM 44721).</title>
        <authorList>
            <person name="Ruckert C."/>
            <person name="Albersmeier A."/>
            <person name="Al-Dilaimi A."/>
            <person name="Szczepanowski R."/>
            <person name="Kalinowski J."/>
        </authorList>
    </citation>
    <scope>NUCLEOTIDE SEQUENCE [LARGE SCALE GENOMIC DNA]</scope>
    <source>
        <strain evidence="5 6">Y-11</strain>
    </source>
</reference>
<keyword evidence="6" id="KW-1185">Reference proteome</keyword>
<organism evidence="5 6">
    <name type="scientific">Corynebacterium terpenotabidum Y-11</name>
    <dbReference type="NCBI Taxonomy" id="1200352"/>
    <lineage>
        <taxon>Bacteria</taxon>
        <taxon>Bacillati</taxon>
        <taxon>Actinomycetota</taxon>
        <taxon>Actinomycetes</taxon>
        <taxon>Mycobacteriales</taxon>
        <taxon>Corynebacteriaceae</taxon>
        <taxon>Corynebacterium</taxon>
    </lineage>
</organism>
<comment type="similarity">
    <text evidence="1">Belongs to the CdaR family.</text>
</comment>
<name>S4XDW0_9CORY</name>
<dbReference type="InterPro" id="IPR041522">
    <property type="entry name" value="CdaR_GGDEF"/>
</dbReference>
<dbReference type="STRING" id="1200352.A606_08470"/>
<dbReference type="PANTHER" id="PTHR33744:SF1">
    <property type="entry name" value="DNA-BINDING TRANSCRIPTIONAL ACTIVATOR ADER"/>
    <property type="match status" value="1"/>
</dbReference>
<feature type="domain" description="CdaR GGDEF-like" evidence="4">
    <location>
        <begin position="185"/>
        <end position="280"/>
    </location>
</feature>
<evidence type="ECO:0000259" key="2">
    <source>
        <dbReference type="Pfam" id="PF13556"/>
    </source>
</evidence>
<dbReference type="eggNOG" id="COG2508">
    <property type="taxonomic scope" value="Bacteria"/>
</dbReference>
<dbReference type="InterPro" id="IPR042070">
    <property type="entry name" value="PucR_C-HTH_sf"/>
</dbReference>
<dbReference type="RefSeq" id="WP_020441693.1">
    <property type="nucleotide sequence ID" value="NC_021663.1"/>
</dbReference>
<dbReference type="KEGG" id="cter:A606_08470"/>
<dbReference type="Pfam" id="PF14361">
    <property type="entry name" value="RsbRD_N"/>
    <property type="match status" value="1"/>
</dbReference>
<dbReference type="PANTHER" id="PTHR33744">
    <property type="entry name" value="CARBOHYDRATE DIACID REGULATOR"/>
    <property type="match status" value="1"/>
</dbReference>
<evidence type="ECO:0000313" key="5">
    <source>
        <dbReference type="EMBL" id="AGP31337.1"/>
    </source>
</evidence>
<evidence type="ECO:0000259" key="4">
    <source>
        <dbReference type="Pfam" id="PF17853"/>
    </source>
</evidence>
<evidence type="ECO:0000256" key="1">
    <source>
        <dbReference type="ARBA" id="ARBA00006754"/>
    </source>
</evidence>
<accession>S4XDW0</accession>
<dbReference type="EMBL" id="CP003696">
    <property type="protein sequence ID" value="AGP31337.1"/>
    <property type="molecule type" value="Genomic_DNA"/>
</dbReference>
<evidence type="ECO:0000259" key="3">
    <source>
        <dbReference type="Pfam" id="PF14361"/>
    </source>
</evidence>
<proteinExistence type="inferred from homology"/>
<gene>
    <name evidence="5" type="ORF">A606_08470</name>
</gene>
<dbReference type="HOGENOM" id="CLU_051160_1_0_11"/>
<feature type="domain" description="PucR C-terminal helix-turn-helix" evidence="2">
    <location>
        <begin position="334"/>
        <end position="388"/>
    </location>
</feature>
<dbReference type="InterPro" id="IPR051448">
    <property type="entry name" value="CdaR-like_regulators"/>
</dbReference>
<dbReference type="InterPro" id="IPR025751">
    <property type="entry name" value="RsbRD_N_dom"/>
</dbReference>
<dbReference type="AlphaFoldDB" id="S4XDW0"/>
<dbReference type="Proteomes" id="UP000014809">
    <property type="component" value="Chromosome"/>
</dbReference>
<dbReference type="Gene3D" id="1.10.10.2840">
    <property type="entry name" value="PucR C-terminal helix-turn-helix domain"/>
    <property type="match status" value="1"/>
</dbReference>
<dbReference type="InterPro" id="IPR025736">
    <property type="entry name" value="PucR_C-HTH_dom"/>
</dbReference>
<protein>
    <submittedName>
        <fullName evidence="5">CdaR family transcriptional regulator</fullName>
    </submittedName>
</protein>